<feature type="transmembrane region" description="Helical" evidence="2">
    <location>
        <begin position="114"/>
        <end position="141"/>
    </location>
</feature>
<gene>
    <name evidence="3" type="ORF">DFH94DRAFT_161028</name>
</gene>
<keyword evidence="2" id="KW-0472">Membrane</keyword>
<keyword evidence="2" id="KW-0812">Transmembrane</keyword>
<organism evidence="3 4">
    <name type="scientific">Russula ochroleuca</name>
    <dbReference type="NCBI Taxonomy" id="152965"/>
    <lineage>
        <taxon>Eukaryota</taxon>
        <taxon>Fungi</taxon>
        <taxon>Dikarya</taxon>
        <taxon>Basidiomycota</taxon>
        <taxon>Agaricomycotina</taxon>
        <taxon>Agaricomycetes</taxon>
        <taxon>Russulales</taxon>
        <taxon>Russulaceae</taxon>
        <taxon>Russula</taxon>
    </lineage>
</organism>
<comment type="caution">
    <text evidence="3">The sequence shown here is derived from an EMBL/GenBank/DDBJ whole genome shotgun (WGS) entry which is preliminary data.</text>
</comment>
<name>A0A9P5N462_9AGAM</name>
<dbReference type="Proteomes" id="UP000759537">
    <property type="component" value="Unassembled WGS sequence"/>
</dbReference>
<keyword evidence="2" id="KW-1133">Transmembrane helix</keyword>
<reference evidence="3" key="2">
    <citation type="journal article" date="2020" name="Nat. Commun.">
        <title>Large-scale genome sequencing of mycorrhizal fungi provides insights into the early evolution of symbiotic traits.</title>
        <authorList>
            <person name="Miyauchi S."/>
            <person name="Kiss E."/>
            <person name="Kuo A."/>
            <person name="Drula E."/>
            <person name="Kohler A."/>
            <person name="Sanchez-Garcia M."/>
            <person name="Morin E."/>
            <person name="Andreopoulos B."/>
            <person name="Barry K.W."/>
            <person name="Bonito G."/>
            <person name="Buee M."/>
            <person name="Carver A."/>
            <person name="Chen C."/>
            <person name="Cichocki N."/>
            <person name="Clum A."/>
            <person name="Culley D."/>
            <person name="Crous P.W."/>
            <person name="Fauchery L."/>
            <person name="Girlanda M."/>
            <person name="Hayes R.D."/>
            <person name="Keri Z."/>
            <person name="LaButti K."/>
            <person name="Lipzen A."/>
            <person name="Lombard V."/>
            <person name="Magnuson J."/>
            <person name="Maillard F."/>
            <person name="Murat C."/>
            <person name="Nolan M."/>
            <person name="Ohm R.A."/>
            <person name="Pangilinan J."/>
            <person name="Pereira M.F."/>
            <person name="Perotto S."/>
            <person name="Peter M."/>
            <person name="Pfister S."/>
            <person name="Riley R."/>
            <person name="Sitrit Y."/>
            <person name="Stielow J.B."/>
            <person name="Szollosi G."/>
            <person name="Zifcakova L."/>
            <person name="Stursova M."/>
            <person name="Spatafora J.W."/>
            <person name="Tedersoo L."/>
            <person name="Vaario L.M."/>
            <person name="Yamada A."/>
            <person name="Yan M."/>
            <person name="Wang P."/>
            <person name="Xu J."/>
            <person name="Bruns T."/>
            <person name="Baldrian P."/>
            <person name="Vilgalys R."/>
            <person name="Dunand C."/>
            <person name="Henrissat B."/>
            <person name="Grigoriev I.V."/>
            <person name="Hibbett D."/>
            <person name="Nagy L.G."/>
            <person name="Martin F.M."/>
        </authorList>
    </citation>
    <scope>NUCLEOTIDE SEQUENCE</scope>
    <source>
        <strain evidence="3">Prilba</strain>
    </source>
</reference>
<dbReference type="OrthoDB" id="2596855at2759"/>
<evidence type="ECO:0000313" key="4">
    <source>
        <dbReference type="Proteomes" id="UP000759537"/>
    </source>
</evidence>
<feature type="region of interest" description="Disordered" evidence="1">
    <location>
        <begin position="1"/>
        <end position="31"/>
    </location>
</feature>
<dbReference type="AlphaFoldDB" id="A0A9P5N462"/>
<evidence type="ECO:0000256" key="1">
    <source>
        <dbReference type="SAM" id="MobiDB-lite"/>
    </source>
</evidence>
<evidence type="ECO:0000313" key="3">
    <source>
        <dbReference type="EMBL" id="KAF8485934.1"/>
    </source>
</evidence>
<keyword evidence="4" id="KW-1185">Reference proteome</keyword>
<sequence length="329" mass="35649">MTSTALVASTSSTTLTQDLGPQAGPIPSKRGEIGFIEGVHEQAEEPSQSVYQVPLPARHPADSRAPTPFQDPANETSPLSVTFQTISDGNSMTIVGEPPFPGHKRPPNFMGIRFTTLALLGAQLLLFAGTVIGWVFAALVFSSSGTPNLPSPGVVNNQNIPQPGSGTSHIFIHVAFAVVALVQAVLIERRIFRARAERYAFKHPDDVFPTSPQRGHPDASMPVAPWSRPPLPTYAAALASSGVGTGDVEDVEIARPPPPAYGKTRGSTLVLASYLRNSLRVQAREYERDRRVSGTSVRSDRPISFVSRDEEWERRRDADRARRIINDSL</sequence>
<dbReference type="EMBL" id="WHVB01000002">
    <property type="protein sequence ID" value="KAF8485934.1"/>
    <property type="molecule type" value="Genomic_DNA"/>
</dbReference>
<evidence type="ECO:0000256" key="2">
    <source>
        <dbReference type="SAM" id="Phobius"/>
    </source>
</evidence>
<feature type="compositionally biased region" description="Low complexity" evidence="1">
    <location>
        <begin position="1"/>
        <end position="16"/>
    </location>
</feature>
<proteinExistence type="predicted"/>
<reference evidence="3" key="1">
    <citation type="submission" date="2019-10" db="EMBL/GenBank/DDBJ databases">
        <authorList>
            <consortium name="DOE Joint Genome Institute"/>
            <person name="Kuo A."/>
            <person name="Miyauchi S."/>
            <person name="Kiss E."/>
            <person name="Drula E."/>
            <person name="Kohler A."/>
            <person name="Sanchez-Garcia M."/>
            <person name="Andreopoulos B."/>
            <person name="Barry K.W."/>
            <person name="Bonito G."/>
            <person name="Buee M."/>
            <person name="Carver A."/>
            <person name="Chen C."/>
            <person name="Cichocki N."/>
            <person name="Clum A."/>
            <person name="Culley D."/>
            <person name="Crous P.W."/>
            <person name="Fauchery L."/>
            <person name="Girlanda M."/>
            <person name="Hayes R."/>
            <person name="Keri Z."/>
            <person name="LaButti K."/>
            <person name="Lipzen A."/>
            <person name="Lombard V."/>
            <person name="Magnuson J."/>
            <person name="Maillard F."/>
            <person name="Morin E."/>
            <person name="Murat C."/>
            <person name="Nolan M."/>
            <person name="Ohm R."/>
            <person name="Pangilinan J."/>
            <person name="Pereira M."/>
            <person name="Perotto S."/>
            <person name="Peter M."/>
            <person name="Riley R."/>
            <person name="Sitrit Y."/>
            <person name="Stielow B."/>
            <person name="Szollosi G."/>
            <person name="Zifcakova L."/>
            <person name="Stursova M."/>
            <person name="Spatafora J.W."/>
            <person name="Tedersoo L."/>
            <person name="Vaario L.-M."/>
            <person name="Yamada A."/>
            <person name="Yan M."/>
            <person name="Wang P."/>
            <person name="Xu J."/>
            <person name="Bruns T."/>
            <person name="Baldrian P."/>
            <person name="Vilgalys R."/>
            <person name="Henrissat B."/>
            <person name="Grigoriev I.V."/>
            <person name="Hibbett D."/>
            <person name="Nagy L.G."/>
            <person name="Martin F.M."/>
        </authorList>
    </citation>
    <scope>NUCLEOTIDE SEQUENCE</scope>
    <source>
        <strain evidence="3">Prilba</strain>
    </source>
</reference>
<protein>
    <submittedName>
        <fullName evidence="3">Uncharacterized protein</fullName>
    </submittedName>
</protein>
<feature type="transmembrane region" description="Helical" evidence="2">
    <location>
        <begin position="170"/>
        <end position="187"/>
    </location>
</feature>
<accession>A0A9P5N462</accession>
<feature type="region of interest" description="Disordered" evidence="1">
    <location>
        <begin position="57"/>
        <end position="77"/>
    </location>
</feature>